<feature type="non-terminal residue" evidence="2">
    <location>
        <position position="150"/>
    </location>
</feature>
<evidence type="ECO:0000259" key="1">
    <source>
        <dbReference type="Pfam" id="PF22783"/>
    </source>
</evidence>
<evidence type="ECO:0000313" key="2">
    <source>
        <dbReference type="EMBL" id="MTD22458.1"/>
    </source>
</evidence>
<dbReference type="AlphaFoldDB" id="A0A7X2RWT4"/>
<gene>
    <name evidence="2" type="ORF">GIR22_25340</name>
</gene>
<dbReference type="NCBIfam" id="NF033677">
    <property type="entry name" value="biofilm_BapA_N"/>
    <property type="match status" value="1"/>
</dbReference>
<organism evidence="2 3">
    <name type="scientific">Pseudomonas karstica</name>
    <dbReference type="NCBI Taxonomy" id="1055468"/>
    <lineage>
        <taxon>Bacteria</taxon>
        <taxon>Pseudomonadati</taxon>
        <taxon>Pseudomonadota</taxon>
        <taxon>Gammaproteobacteria</taxon>
        <taxon>Pseudomonadales</taxon>
        <taxon>Pseudomonadaceae</taxon>
        <taxon>Pseudomonas</taxon>
    </lineage>
</organism>
<name>A0A7X2RWT4_9PSED</name>
<dbReference type="InterPro" id="IPR048051">
    <property type="entry name" value="BapA-like_prefix-like"/>
</dbReference>
<feature type="domain" description="Biofilm-associated protein BapA-like prefix-like" evidence="1">
    <location>
        <begin position="30"/>
        <end position="141"/>
    </location>
</feature>
<proteinExistence type="predicted"/>
<dbReference type="EMBL" id="WLYI01000059">
    <property type="protein sequence ID" value="MTD22458.1"/>
    <property type="molecule type" value="Genomic_DNA"/>
</dbReference>
<dbReference type="Proteomes" id="UP000431485">
    <property type="component" value="Unassembled WGS sequence"/>
</dbReference>
<evidence type="ECO:0000313" key="3">
    <source>
        <dbReference type="Proteomes" id="UP000431485"/>
    </source>
</evidence>
<comment type="caution">
    <text evidence="2">The sequence shown here is derived from an EMBL/GenBank/DDBJ whole genome shotgun (WGS) entry which is preliminary data.</text>
</comment>
<dbReference type="Pfam" id="PF22783">
    <property type="entry name" value="BapA_N"/>
    <property type="match status" value="1"/>
</dbReference>
<protein>
    <submittedName>
        <fullName evidence="2">BapA prefix-like domain-containing protein</fullName>
    </submittedName>
</protein>
<reference evidence="2 3" key="1">
    <citation type="submission" date="2019-11" db="EMBL/GenBank/DDBJ databases">
        <title>Pseudmonas karstica sp. nov. and Pseudomonas spelaei sp. nov. from caves.</title>
        <authorList>
            <person name="Zeman M."/>
        </authorList>
    </citation>
    <scope>NUCLEOTIDE SEQUENCE [LARGE SCALE GENOMIC DNA]</scope>
    <source>
        <strain evidence="2 3">CCM 7891</strain>
    </source>
</reference>
<dbReference type="OrthoDB" id="8481600at2"/>
<accession>A0A7X2RWT4</accession>
<keyword evidence="3" id="KW-1185">Reference proteome</keyword>
<sequence>MLGGYCRSEVFVRAEKLYVHVYRRENRCEMENITIVDKATGTATEHAFGNTSLNGTGIVKLPFGPESVQSFQQSGQNLVVTLKSGEVVTVQNFFVAGADGATSQLVMTNPDGTLLLGNYSSPYSGFTFSEISSLDDLAAAGVLADGSTPS</sequence>